<proteinExistence type="inferred from homology"/>
<gene>
    <name evidence="8" type="ORF">I6H58_09215</name>
</gene>
<evidence type="ECO:0000313" key="8">
    <source>
        <dbReference type="EMBL" id="QQC59116.1"/>
    </source>
</evidence>
<sequence>MPTTVPAGPRRLGRLRTLLALLLTLLCASVLAGCGSDAGDGDSDSAGPTRTVRDIEGTEVQVPENPQRVVTLSEPTLDGALALGVKPVGSVAGRGQSGVPHYLADKADGVKLLGSVSELDYEAIGSMDPDLILVDGTSVNNRPDVLEILRKIAPVVFTGYAGGPWEKNFDRVADALNLQDKARQIEQDYRSTVEQDKQKLAARYGDKTFSIVRWQGGGASLILKELPVGRALTDLGLKRPQNQDRMGLGHSDPVSLENLNQIDADYMFFGTLGGSSQDNPNAGGSADLSGAQATLKEAEKASGFTDLTAYKDGHIIPVDGSRWTSTGGPLLMQGIVADVMKALD</sequence>
<feature type="domain" description="Fe/B12 periplasmic-binding" evidence="7">
    <location>
        <begin position="68"/>
        <end position="344"/>
    </location>
</feature>
<evidence type="ECO:0000256" key="3">
    <source>
        <dbReference type="ARBA" id="ARBA00022448"/>
    </source>
</evidence>
<dbReference type="EMBL" id="CP066078">
    <property type="protein sequence ID" value="QQC59116.1"/>
    <property type="molecule type" value="Genomic_DNA"/>
</dbReference>
<evidence type="ECO:0000256" key="1">
    <source>
        <dbReference type="ARBA" id="ARBA00004196"/>
    </source>
</evidence>
<evidence type="ECO:0000256" key="5">
    <source>
        <dbReference type="SAM" id="MobiDB-lite"/>
    </source>
</evidence>
<dbReference type="Proteomes" id="UP000595221">
    <property type="component" value="Chromosome"/>
</dbReference>
<dbReference type="CDD" id="cd01146">
    <property type="entry name" value="FhuD"/>
    <property type="match status" value="1"/>
</dbReference>
<dbReference type="PANTHER" id="PTHR30532:SF1">
    <property type="entry name" value="IRON(3+)-HYDROXAMATE-BINDING PROTEIN FHUD"/>
    <property type="match status" value="1"/>
</dbReference>
<dbReference type="InterPro" id="IPR002491">
    <property type="entry name" value="ABC_transptr_periplasmic_BD"/>
</dbReference>
<comment type="subcellular location">
    <subcellularLocation>
        <location evidence="1">Cell envelope</location>
    </subcellularLocation>
</comment>
<feature type="signal peptide" evidence="6">
    <location>
        <begin position="1"/>
        <end position="32"/>
    </location>
</feature>
<dbReference type="AlphaFoldDB" id="A0A7T4MT46"/>
<evidence type="ECO:0000259" key="7">
    <source>
        <dbReference type="PROSITE" id="PS50983"/>
    </source>
</evidence>
<comment type="similarity">
    <text evidence="2">Belongs to the bacterial solute-binding protein 8 family.</text>
</comment>
<dbReference type="Pfam" id="PF01497">
    <property type="entry name" value="Peripla_BP_2"/>
    <property type="match status" value="1"/>
</dbReference>
<evidence type="ECO:0000256" key="6">
    <source>
        <dbReference type="SAM" id="SignalP"/>
    </source>
</evidence>
<dbReference type="SUPFAM" id="SSF53807">
    <property type="entry name" value="Helical backbone' metal receptor"/>
    <property type="match status" value="1"/>
</dbReference>
<name>A0A7T4MT46_9MICC</name>
<accession>A0A7T4MT46</accession>
<evidence type="ECO:0000256" key="2">
    <source>
        <dbReference type="ARBA" id="ARBA00008814"/>
    </source>
</evidence>
<reference evidence="8 9" key="1">
    <citation type="submission" date="2020-12" db="EMBL/GenBank/DDBJ databases">
        <title>FDA dAtabase for Regulatory Grade micrObial Sequences (FDA-ARGOS): Supporting development and validation of Infectious Disease Dx tests.</title>
        <authorList>
            <person name="Sproer C."/>
            <person name="Gronow S."/>
            <person name="Severitt S."/>
            <person name="Schroder I."/>
            <person name="Tallon L."/>
            <person name="Sadzewicz L."/>
            <person name="Zhao X."/>
            <person name="Boylan J."/>
            <person name="Ott S."/>
            <person name="Bowen H."/>
            <person name="Vavikolanu K."/>
            <person name="Mehta A."/>
            <person name="Aluvathingal J."/>
            <person name="Nadendla S."/>
            <person name="Lowell S."/>
            <person name="Myers T."/>
            <person name="Yan Y."/>
            <person name="Sichtig H."/>
        </authorList>
    </citation>
    <scope>NUCLEOTIDE SEQUENCE [LARGE SCALE GENOMIC DNA]</scope>
    <source>
        <strain evidence="8 9">FDAARGOS_1001</strain>
    </source>
</reference>
<dbReference type="InterPro" id="IPR051313">
    <property type="entry name" value="Bact_iron-sidero_bind"/>
</dbReference>
<evidence type="ECO:0000256" key="4">
    <source>
        <dbReference type="ARBA" id="ARBA00022729"/>
    </source>
</evidence>
<evidence type="ECO:0000313" key="9">
    <source>
        <dbReference type="Proteomes" id="UP000595221"/>
    </source>
</evidence>
<keyword evidence="4 6" id="KW-0732">Signal</keyword>
<feature type="chain" id="PRO_5039104417" evidence="6">
    <location>
        <begin position="33"/>
        <end position="344"/>
    </location>
</feature>
<dbReference type="PANTHER" id="PTHR30532">
    <property type="entry name" value="IRON III DICITRATE-BINDING PERIPLASMIC PROTEIN"/>
    <property type="match status" value="1"/>
</dbReference>
<keyword evidence="3" id="KW-0813">Transport</keyword>
<dbReference type="PROSITE" id="PS50983">
    <property type="entry name" value="FE_B12_PBP"/>
    <property type="match status" value="1"/>
</dbReference>
<feature type="region of interest" description="Disordered" evidence="5">
    <location>
        <begin position="37"/>
        <end position="57"/>
    </location>
</feature>
<dbReference type="RefSeq" id="WP_198490086.1">
    <property type="nucleotide sequence ID" value="NZ_CP066078.1"/>
</dbReference>
<protein>
    <submittedName>
        <fullName evidence="8">ABC transporter substrate-binding protein</fullName>
    </submittedName>
</protein>
<dbReference type="GO" id="GO:0030288">
    <property type="term" value="C:outer membrane-bounded periplasmic space"/>
    <property type="evidence" value="ECO:0007669"/>
    <property type="project" value="TreeGrafter"/>
</dbReference>
<dbReference type="Gene3D" id="3.40.50.1980">
    <property type="entry name" value="Nitrogenase molybdenum iron protein domain"/>
    <property type="match status" value="2"/>
</dbReference>
<organism evidence="8 9">
    <name type="scientific">Rothia kristinae</name>
    <dbReference type="NCBI Taxonomy" id="37923"/>
    <lineage>
        <taxon>Bacteria</taxon>
        <taxon>Bacillati</taxon>
        <taxon>Actinomycetota</taxon>
        <taxon>Actinomycetes</taxon>
        <taxon>Micrococcales</taxon>
        <taxon>Micrococcaceae</taxon>
        <taxon>Rothia</taxon>
    </lineage>
</organism>
<dbReference type="GO" id="GO:1901678">
    <property type="term" value="P:iron coordination entity transport"/>
    <property type="evidence" value="ECO:0007669"/>
    <property type="project" value="UniProtKB-ARBA"/>
</dbReference>